<accession>A0A0A2EC08</accession>
<evidence type="ECO:0000256" key="1">
    <source>
        <dbReference type="ARBA" id="ARBA00000185"/>
    </source>
</evidence>
<dbReference type="RefSeq" id="WP_036873305.1">
    <property type="nucleotide sequence ID" value="NZ_JBGYTE010000016.1"/>
</dbReference>
<evidence type="ECO:0000256" key="6">
    <source>
        <dbReference type="PROSITE-ProRule" id="PRU01384"/>
    </source>
</evidence>
<dbReference type="InterPro" id="IPR002205">
    <property type="entry name" value="Topo_IIA_dom_A"/>
</dbReference>
<evidence type="ECO:0000256" key="7">
    <source>
        <dbReference type="SAM" id="MobiDB-lite"/>
    </source>
</evidence>
<gene>
    <name evidence="10" type="primary">gyrA_1</name>
    <name evidence="9" type="ORF">HQ47_03525</name>
    <name evidence="10" type="ORF">NCTC11632_01276</name>
</gene>
<dbReference type="InterPro" id="IPR013758">
    <property type="entry name" value="Topo_IIA_A/C_ab"/>
</dbReference>
<feature type="active site" description="O-(5'-phospho-DNA)-tyrosine intermediate" evidence="6">
    <location>
        <position position="132"/>
    </location>
</feature>
<keyword evidence="11" id="KW-1185">Reference proteome</keyword>
<dbReference type="PANTHER" id="PTHR43493">
    <property type="entry name" value="DNA GYRASE/TOPOISOMERASE SUBUNIT A"/>
    <property type="match status" value="1"/>
</dbReference>
<dbReference type="Proteomes" id="UP000254156">
    <property type="component" value="Unassembled WGS sequence"/>
</dbReference>
<dbReference type="EC" id="5.99.1.3" evidence="10"/>
<evidence type="ECO:0000256" key="2">
    <source>
        <dbReference type="ARBA" id="ARBA00008263"/>
    </source>
</evidence>
<sequence>MIEDEMSENPLEDLSVESDRQPKQPMIHQLSGMYQNWFLDYASYVILERAVPHIEDGLKPVQRRVLYAMKTLDNGRRIKVAKIVGAAMAFHPHGDASINDALVQLGQKGYLIDTQGNWGNILTGDDAAAGRYIEARLSQFALEVVFNDQITKWKKTYDGSTDEPIALPLKFPLLLAQGAEGIAVGLSSKILSHNFNELCDACCLYLKGQDFKLYPDFPTGGLIDVSRYNDGERSGTIKSRALITKIDNRTLSITELPAGKNTSTLIESILKANEKGKIKIKKVDDMTASTADIRIHLAAGTSSDKTIDALYAFTDCEVSISPNACVIYNDKPVFTSVSEILKFSADRTRQLLHDELKIRLGEKQERYLLASLERIFIEERIYKDKAFEDAKNEETALAHIDKRLEPWKSQFIRPITNDDLKKLLEIRMASILKFNIPKHEEMMLHLEDEIAKLKHNIEHITEYTIKWFEYLKDRYGHLFPRMTQITNFDTIEATKVAELDEKLYINRHEGFVGTSLRNDEFVCNVSVIDDIIIFFRSGKYMITKVEDKKFIGKEEVIHIARFEKTDDRTIYNVIYRDGKHGAYFIKRFNVTSMTRDKEYDLTPGKEGSKIIYFTANMNGEAEIVRVRLKRKPKQRIDEFDKDFSGILIKSKAARGNLLTKNEIKGVSLKAQGSSTLGGRSVWFDPDINRINYNEQGRFLGEFYADDRILVILKNGECYTTDFNETNHYEPNIRCIEKFIPEKVWTAIYYDAEQKYHYLKRFRVEEDKRELIMGETAGNYIELLTDKYYARFEVLFGGEDEHRKPLEIDADEFIGVKSVRAKGKRLTTYRIDHILECEPLHPDPEFEKEKNEDREETESIALNNDEDEEVADLFKDFQ</sequence>
<feature type="compositionally biased region" description="Acidic residues" evidence="7">
    <location>
        <begin position="853"/>
        <end position="870"/>
    </location>
</feature>
<dbReference type="EMBL" id="UGTF01000002">
    <property type="protein sequence ID" value="SUB89177.1"/>
    <property type="molecule type" value="Genomic_DNA"/>
</dbReference>
<keyword evidence="5 6" id="KW-0413">Isomerase</keyword>
<dbReference type="Gene3D" id="3.30.1360.40">
    <property type="match status" value="1"/>
</dbReference>
<dbReference type="GO" id="GO:0009330">
    <property type="term" value="C:DNA topoisomerase type II (double strand cut, ATP-hydrolyzing) complex"/>
    <property type="evidence" value="ECO:0007669"/>
    <property type="project" value="TreeGrafter"/>
</dbReference>
<evidence type="ECO:0000313" key="10">
    <source>
        <dbReference type="EMBL" id="SUB89177.1"/>
    </source>
</evidence>
<dbReference type="Gene3D" id="1.10.268.10">
    <property type="entry name" value="Topoisomerase, domain 3"/>
    <property type="match status" value="1"/>
</dbReference>
<feature type="region of interest" description="Disordered" evidence="7">
    <location>
        <begin position="1"/>
        <end position="22"/>
    </location>
</feature>
<dbReference type="NCBIfam" id="NF007209">
    <property type="entry name" value="PRK09631.1"/>
    <property type="match status" value="1"/>
</dbReference>
<evidence type="ECO:0000313" key="12">
    <source>
        <dbReference type="Proteomes" id="UP000254156"/>
    </source>
</evidence>
<dbReference type="Pfam" id="PF00521">
    <property type="entry name" value="DNA_topoisoIV"/>
    <property type="match status" value="1"/>
</dbReference>
<feature type="compositionally biased region" description="Basic and acidic residues" evidence="7">
    <location>
        <begin position="839"/>
        <end position="852"/>
    </location>
</feature>
<feature type="compositionally biased region" description="Acidic residues" evidence="7">
    <location>
        <begin position="1"/>
        <end position="16"/>
    </location>
</feature>
<dbReference type="OrthoDB" id="9806486at2"/>
<proteinExistence type="inferred from homology"/>
<dbReference type="eggNOG" id="COG0188">
    <property type="taxonomic scope" value="Bacteria"/>
</dbReference>
<comment type="similarity">
    <text evidence="2">Belongs to the type II topoisomerase GyrA/ParC subunit family.</text>
</comment>
<reference evidence="10 12" key="2">
    <citation type="submission" date="2018-06" db="EMBL/GenBank/DDBJ databases">
        <authorList>
            <consortium name="Pathogen Informatics"/>
            <person name="Doyle S."/>
        </authorList>
    </citation>
    <scope>NUCLEOTIDE SEQUENCE [LARGE SCALE GENOMIC DNA]</scope>
    <source>
        <strain evidence="10 12">NCTC11632</strain>
    </source>
</reference>
<dbReference type="GO" id="GO:0003677">
    <property type="term" value="F:DNA binding"/>
    <property type="evidence" value="ECO:0007669"/>
    <property type="project" value="UniProtKB-UniRule"/>
</dbReference>
<organism evidence="9 11">
    <name type="scientific">Porphyromonas macacae</name>
    <dbReference type="NCBI Taxonomy" id="28115"/>
    <lineage>
        <taxon>Bacteria</taxon>
        <taxon>Pseudomonadati</taxon>
        <taxon>Bacteroidota</taxon>
        <taxon>Bacteroidia</taxon>
        <taxon>Bacteroidales</taxon>
        <taxon>Porphyromonadaceae</taxon>
        <taxon>Porphyromonas</taxon>
    </lineage>
</organism>
<feature type="region of interest" description="Disordered" evidence="7">
    <location>
        <begin position="839"/>
        <end position="877"/>
    </location>
</feature>
<evidence type="ECO:0000313" key="11">
    <source>
        <dbReference type="Proteomes" id="UP000030103"/>
    </source>
</evidence>
<dbReference type="EMBL" id="JRFA01000009">
    <property type="protein sequence ID" value="KGN74990.1"/>
    <property type="molecule type" value="Genomic_DNA"/>
</dbReference>
<dbReference type="InterPro" id="IPR013760">
    <property type="entry name" value="Topo_IIA-like_dom_sf"/>
</dbReference>
<dbReference type="InterPro" id="IPR013757">
    <property type="entry name" value="Topo_IIA_A_a_sf"/>
</dbReference>
<dbReference type="Proteomes" id="UP000030103">
    <property type="component" value="Unassembled WGS sequence"/>
</dbReference>
<feature type="domain" description="Topo IIA-type catalytic" evidence="8">
    <location>
        <begin position="51"/>
        <end position="449"/>
    </location>
</feature>
<keyword evidence="3 6" id="KW-0799">Topoisomerase</keyword>
<dbReference type="NCBIfam" id="NF009397">
    <property type="entry name" value="PRK12758.1"/>
    <property type="match status" value="1"/>
</dbReference>
<comment type="catalytic activity">
    <reaction evidence="1 6">
        <text>ATP-dependent breakage, passage and rejoining of double-stranded DNA.</text>
        <dbReference type="EC" id="5.6.2.2"/>
    </reaction>
</comment>
<dbReference type="SUPFAM" id="SSF56719">
    <property type="entry name" value="Type II DNA topoisomerase"/>
    <property type="match status" value="1"/>
</dbReference>
<dbReference type="GO" id="GO:0005524">
    <property type="term" value="F:ATP binding"/>
    <property type="evidence" value="ECO:0007669"/>
    <property type="project" value="InterPro"/>
</dbReference>
<name>A0A0A2EC08_9PORP</name>
<reference evidence="9 11" key="1">
    <citation type="submission" date="2014-09" db="EMBL/GenBank/DDBJ databases">
        <title>Draft Genome Sequence of Porphyromonas macacae COT-192_OH2859.</title>
        <authorList>
            <person name="Wallis C."/>
            <person name="Deusch O."/>
            <person name="O'Flynn C."/>
            <person name="Davis I."/>
            <person name="Horsfall A."/>
            <person name="Kirkwood N."/>
            <person name="Harris S."/>
            <person name="Eisen J.A."/>
            <person name="Coil D.A."/>
            <person name="Darling A.E."/>
            <person name="Jospin G."/>
            <person name="Alexiev A."/>
        </authorList>
    </citation>
    <scope>NUCLEOTIDE SEQUENCE [LARGE SCALE GENOMIC DNA]</scope>
    <source>
        <strain evidence="11">COT-192 OH2859</strain>
        <strain evidence="9">COT-192_OH2859</strain>
    </source>
</reference>
<dbReference type="GO" id="GO:0006265">
    <property type="term" value="P:DNA topological change"/>
    <property type="evidence" value="ECO:0007669"/>
    <property type="project" value="UniProtKB-UniRule"/>
</dbReference>
<evidence type="ECO:0000256" key="5">
    <source>
        <dbReference type="ARBA" id="ARBA00023235"/>
    </source>
</evidence>
<evidence type="ECO:0000259" key="8">
    <source>
        <dbReference type="PROSITE" id="PS52040"/>
    </source>
</evidence>
<dbReference type="STRING" id="28115.HQ47_03525"/>
<dbReference type="GO" id="GO:0005737">
    <property type="term" value="C:cytoplasm"/>
    <property type="evidence" value="ECO:0007669"/>
    <property type="project" value="TreeGrafter"/>
</dbReference>
<dbReference type="AlphaFoldDB" id="A0A0A2EC08"/>
<evidence type="ECO:0000256" key="4">
    <source>
        <dbReference type="ARBA" id="ARBA00023125"/>
    </source>
</evidence>
<keyword evidence="4 6" id="KW-0238">DNA-binding</keyword>
<dbReference type="GO" id="GO:0003918">
    <property type="term" value="F:DNA topoisomerase type II (double strand cut, ATP-hydrolyzing) activity"/>
    <property type="evidence" value="ECO:0007669"/>
    <property type="project" value="UniProtKB-EC"/>
</dbReference>
<dbReference type="PROSITE" id="PS52040">
    <property type="entry name" value="TOPO_IIA"/>
    <property type="match status" value="1"/>
</dbReference>
<evidence type="ECO:0000313" key="9">
    <source>
        <dbReference type="EMBL" id="KGN74990.1"/>
    </source>
</evidence>
<dbReference type="Gene3D" id="3.90.199.10">
    <property type="entry name" value="Topoisomerase II, domain 5"/>
    <property type="match status" value="1"/>
</dbReference>
<dbReference type="SMART" id="SM00434">
    <property type="entry name" value="TOP4c"/>
    <property type="match status" value="1"/>
</dbReference>
<dbReference type="InterPro" id="IPR050220">
    <property type="entry name" value="Type_II_DNA_Topoisomerases"/>
</dbReference>
<protein>
    <submittedName>
        <fullName evidence="10">DNA gyrase subunit A</fullName>
        <ecNumber evidence="10">5.99.1.3</ecNumber>
    </submittedName>
    <submittedName>
        <fullName evidence="9">DNA topoisomerase IV subunit A</fullName>
    </submittedName>
</protein>
<dbReference type="PANTHER" id="PTHR43493:SF5">
    <property type="entry name" value="DNA GYRASE SUBUNIT A, CHLOROPLASTIC_MITOCHONDRIAL"/>
    <property type="match status" value="1"/>
</dbReference>
<evidence type="ECO:0000256" key="3">
    <source>
        <dbReference type="ARBA" id="ARBA00023029"/>
    </source>
</evidence>